<dbReference type="HOGENOM" id="CLU_035914_2_0_1"/>
<organism evidence="4 5">
    <name type="scientific">Hebeloma cylindrosporum</name>
    <dbReference type="NCBI Taxonomy" id="76867"/>
    <lineage>
        <taxon>Eukaryota</taxon>
        <taxon>Fungi</taxon>
        <taxon>Dikarya</taxon>
        <taxon>Basidiomycota</taxon>
        <taxon>Agaricomycotina</taxon>
        <taxon>Agaricomycetes</taxon>
        <taxon>Agaricomycetidae</taxon>
        <taxon>Agaricales</taxon>
        <taxon>Agaricineae</taxon>
        <taxon>Hymenogastraceae</taxon>
        <taxon>Hebeloma</taxon>
    </lineage>
</organism>
<evidence type="ECO:0000259" key="3">
    <source>
        <dbReference type="PROSITE" id="PS00497"/>
    </source>
</evidence>
<keyword evidence="2" id="KW-0186">Copper</keyword>
<dbReference type="InterPro" id="IPR002227">
    <property type="entry name" value="Tyrosinase_Cu-bd"/>
</dbReference>
<dbReference type="InterPro" id="IPR050316">
    <property type="entry name" value="Tyrosinase/Hemocyanin"/>
</dbReference>
<gene>
    <name evidence="4" type="ORF">M413DRAFT_31352</name>
</gene>
<name>A0A0C3BJQ5_HEBCY</name>
<dbReference type="Gene3D" id="1.10.1280.10">
    <property type="entry name" value="Di-copper center containing domain from catechol oxidase"/>
    <property type="match status" value="1"/>
</dbReference>
<dbReference type="PRINTS" id="PR00092">
    <property type="entry name" value="TYROSINASE"/>
</dbReference>
<feature type="domain" description="Tyrosinase copper-binding" evidence="3">
    <location>
        <begin position="78"/>
        <end position="95"/>
    </location>
</feature>
<proteinExistence type="predicted"/>
<reference evidence="5" key="2">
    <citation type="submission" date="2015-01" db="EMBL/GenBank/DDBJ databases">
        <title>Evolutionary Origins and Diversification of the Mycorrhizal Mutualists.</title>
        <authorList>
            <consortium name="DOE Joint Genome Institute"/>
            <consortium name="Mycorrhizal Genomics Consortium"/>
            <person name="Kohler A."/>
            <person name="Kuo A."/>
            <person name="Nagy L.G."/>
            <person name="Floudas D."/>
            <person name="Copeland A."/>
            <person name="Barry K.W."/>
            <person name="Cichocki N."/>
            <person name="Veneault-Fourrey C."/>
            <person name="LaButti K."/>
            <person name="Lindquist E.A."/>
            <person name="Lipzen A."/>
            <person name="Lundell T."/>
            <person name="Morin E."/>
            <person name="Murat C."/>
            <person name="Riley R."/>
            <person name="Ohm R."/>
            <person name="Sun H."/>
            <person name="Tunlid A."/>
            <person name="Henrissat B."/>
            <person name="Grigoriev I.V."/>
            <person name="Hibbett D.S."/>
            <person name="Martin F."/>
        </authorList>
    </citation>
    <scope>NUCLEOTIDE SEQUENCE [LARGE SCALE GENOMIC DNA]</scope>
    <source>
        <strain evidence="5">h7</strain>
    </source>
</reference>
<evidence type="ECO:0000313" key="4">
    <source>
        <dbReference type="EMBL" id="KIM36965.1"/>
    </source>
</evidence>
<evidence type="ECO:0000256" key="2">
    <source>
        <dbReference type="ARBA" id="ARBA00023008"/>
    </source>
</evidence>
<dbReference type="STRING" id="686832.A0A0C3BJQ5"/>
<dbReference type="OrthoDB" id="6132182at2759"/>
<dbReference type="SUPFAM" id="SSF48056">
    <property type="entry name" value="Di-copper centre-containing domain"/>
    <property type="match status" value="1"/>
</dbReference>
<dbReference type="GO" id="GO:0016491">
    <property type="term" value="F:oxidoreductase activity"/>
    <property type="evidence" value="ECO:0007669"/>
    <property type="project" value="InterPro"/>
</dbReference>
<keyword evidence="5" id="KW-1185">Reference proteome</keyword>
<dbReference type="AlphaFoldDB" id="A0A0C3BJQ5"/>
<dbReference type="InterPro" id="IPR008922">
    <property type="entry name" value="Di-copper_centre_dom_sf"/>
</dbReference>
<dbReference type="PANTHER" id="PTHR11474">
    <property type="entry name" value="TYROSINASE FAMILY MEMBER"/>
    <property type="match status" value="1"/>
</dbReference>
<dbReference type="PROSITE" id="PS00497">
    <property type="entry name" value="TYROSINASE_1"/>
    <property type="match status" value="1"/>
</dbReference>
<dbReference type="GO" id="GO:0046872">
    <property type="term" value="F:metal ion binding"/>
    <property type="evidence" value="ECO:0007669"/>
    <property type="project" value="UniProtKB-KW"/>
</dbReference>
<protein>
    <recommendedName>
        <fullName evidence="3">Tyrosinase copper-binding domain-containing protein</fullName>
    </recommendedName>
</protein>
<sequence>MPRNDPRADEYAPDRQSCETLLERREWRTLSATEKADYIAAIQCLQSLPSLNTTVAAAKSRFDEFQAYHIEQADNGIHVTGQFLPWHRHYLRTYELALKNECGYQGTHPYWAWEQDVSGLSSIANSPVFDPITGFGGDGVPGTYSVPPDANFTLSKINPAAFKGCVGDGPFKDYVLHFGPGKLVTDHCLTRGIQDDYAEHLTSAAMANATQQPTFELFRVELEGIPFSGAFKMHDSGHLSVGGEMSNFYSSPGGELHPLFFLHHANLDRVWWTWQTMLPQRLYEISGRSTLDPPYQNVTLDTPLQMSASLGPTVPIRDVMDIWSEPNCYTYV</sequence>
<accession>A0A0C3BJQ5</accession>
<evidence type="ECO:0000313" key="5">
    <source>
        <dbReference type="Proteomes" id="UP000053424"/>
    </source>
</evidence>
<dbReference type="EMBL" id="KN831801">
    <property type="protein sequence ID" value="KIM36965.1"/>
    <property type="molecule type" value="Genomic_DNA"/>
</dbReference>
<evidence type="ECO:0000256" key="1">
    <source>
        <dbReference type="ARBA" id="ARBA00022723"/>
    </source>
</evidence>
<reference evidence="4 5" key="1">
    <citation type="submission" date="2014-04" db="EMBL/GenBank/DDBJ databases">
        <authorList>
            <consortium name="DOE Joint Genome Institute"/>
            <person name="Kuo A."/>
            <person name="Gay G."/>
            <person name="Dore J."/>
            <person name="Kohler A."/>
            <person name="Nagy L.G."/>
            <person name="Floudas D."/>
            <person name="Copeland A."/>
            <person name="Barry K.W."/>
            <person name="Cichocki N."/>
            <person name="Veneault-Fourrey C."/>
            <person name="LaButti K."/>
            <person name="Lindquist E.A."/>
            <person name="Lipzen A."/>
            <person name="Lundell T."/>
            <person name="Morin E."/>
            <person name="Murat C."/>
            <person name="Sun H."/>
            <person name="Tunlid A."/>
            <person name="Henrissat B."/>
            <person name="Grigoriev I.V."/>
            <person name="Hibbett D.S."/>
            <person name="Martin F."/>
            <person name="Nordberg H.P."/>
            <person name="Cantor M.N."/>
            <person name="Hua S.X."/>
        </authorList>
    </citation>
    <scope>NUCLEOTIDE SEQUENCE [LARGE SCALE GENOMIC DNA]</scope>
    <source>
        <strain evidence="5">h7</strain>
    </source>
</reference>
<dbReference type="Pfam" id="PF00264">
    <property type="entry name" value="Tyrosinase"/>
    <property type="match status" value="1"/>
</dbReference>
<dbReference type="Proteomes" id="UP000053424">
    <property type="component" value="Unassembled WGS sequence"/>
</dbReference>
<keyword evidence="1" id="KW-0479">Metal-binding</keyword>
<dbReference type="PANTHER" id="PTHR11474:SF126">
    <property type="entry name" value="TYROSINASE-LIKE PROTEIN TYR-1-RELATED"/>
    <property type="match status" value="1"/>
</dbReference>